<gene>
    <name evidence="2" type="ORF">P43SY_000590</name>
</gene>
<keyword evidence="3" id="KW-1185">Reference proteome</keyword>
<dbReference type="Pfam" id="PF02466">
    <property type="entry name" value="Tim17"/>
    <property type="match status" value="1"/>
</dbReference>
<dbReference type="SMART" id="SM00698">
    <property type="entry name" value="MORN"/>
    <property type="match status" value="7"/>
</dbReference>
<reference evidence="2" key="1">
    <citation type="submission" date="2021-12" db="EMBL/GenBank/DDBJ databases">
        <title>Prjna785345.</title>
        <authorList>
            <person name="Rujirawat T."/>
            <person name="Krajaejun T."/>
        </authorList>
    </citation>
    <scope>NUCLEOTIDE SEQUENCE</scope>
    <source>
        <strain evidence="2">Pi057C3</strain>
    </source>
</reference>
<dbReference type="FunFam" id="2.20.110.10:FF:000002">
    <property type="entry name" value="Phosphatidylinositol 4-phosphate 5-kinase 8"/>
    <property type="match status" value="1"/>
</dbReference>
<dbReference type="SUPFAM" id="SSF82185">
    <property type="entry name" value="Histone H3 K4-specific methyltransferase SET7/9 N-terminal domain"/>
    <property type="match status" value="1"/>
</dbReference>
<dbReference type="EMBL" id="JAKCXM010000102">
    <property type="protein sequence ID" value="KAJ0402437.1"/>
    <property type="molecule type" value="Genomic_DNA"/>
</dbReference>
<dbReference type="InterPro" id="IPR003409">
    <property type="entry name" value="MORN"/>
</dbReference>
<keyword evidence="1" id="KW-0677">Repeat</keyword>
<evidence type="ECO:0000256" key="1">
    <source>
        <dbReference type="ARBA" id="ARBA00022737"/>
    </source>
</evidence>
<proteinExistence type="predicted"/>
<evidence type="ECO:0008006" key="4">
    <source>
        <dbReference type="Google" id="ProtNLM"/>
    </source>
</evidence>
<sequence length="363" mass="39588">MAASGLPTDPASARDMAALRVVKFLDESRESCWKKSVVATVVGAGMGVGLGTFLGTFEGAHGELVGETMREQLYHGFRKSFIAGYRRSDFAMVGCIFAGLECVIERERAQHDVWNAAIAGAVAGGALSAWSARHFGAQLIARQSLKGAAGFAAMAVVFEKALENFTEGLKAYVGEYRDRLRDGSGSYTFPGGYYRYAGAWKLGRMHGRGVFSMGDGGSYEGEFASGEIEGVGLRRWPDGSTYNGEFERGERHGQGVYVSASGEVYEGHWRHNQRHGLGELRYRNGDVYRGEFHQHKLHGKGRLLCAGDGSTLDAEWIHGEQTGYGVLSSPDSQVLYDGMWLRGQRHGMGRGLLSWNSAIIHHD</sequence>
<comment type="caution">
    <text evidence="2">The sequence shown here is derived from an EMBL/GenBank/DDBJ whole genome shotgun (WGS) entry which is preliminary data.</text>
</comment>
<dbReference type="Proteomes" id="UP001209570">
    <property type="component" value="Unassembled WGS sequence"/>
</dbReference>
<evidence type="ECO:0000313" key="2">
    <source>
        <dbReference type="EMBL" id="KAJ0402437.1"/>
    </source>
</evidence>
<dbReference type="Pfam" id="PF02493">
    <property type="entry name" value="MORN"/>
    <property type="match status" value="8"/>
</dbReference>
<protein>
    <recommendedName>
        <fullName evidence="4">Mitochondrial import inner membrane translocase subunit TIM22</fullName>
    </recommendedName>
</protein>
<dbReference type="AlphaFoldDB" id="A0AAD5LIT7"/>
<dbReference type="PANTHER" id="PTHR23084">
    <property type="entry name" value="PHOSPHATIDYLINOSITOL-4-PHOSPHATE 5-KINASE RELATED"/>
    <property type="match status" value="1"/>
</dbReference>
<evidence type="ECO:0000313" key="3">
    <source>
        <dbReference type="Proteomes" id="UP001209570"/>
    </source>
</evidence>
<dbReference type="Gene3D" id="2.20.110.10">
    <property type="entry name" value="Histone H3 K4-specific methyltransferase SET7/9 N-terminal domain"/>
    <property type="match status" value="3"/>
</dbReference>
<name>A0AAD5LIT7_PYTIN</name>
<organism evidence="2 3">
    <name type="scientific">Pythium insidiosum</name>
    <name type="common">Pythiosis disease agent</name>
    <dbReference type="NCBI Taxonomy" id="114742"/>
    <lineage>
        <taxon>Eukaryota</taxon>
        <taxon>Sar</taxon>
        <taxon>Stramenopiles</taxon>
        <taxon>Oomycota</taxon>
        <taxon>Peronosporomycetes</taxon>
        <taxon>Pythiales</taxon>
        <taxon>Pythiaceae</taxon>
        <taxon>Pythium</taxon>
    </lineage>
</organism>
<accession>A0AAD5LIT7</accession>
<dbReference type="PANTHER" id="PTHR23084:SF263">
    <property type="entry name" value="MORN REPEAT-CONTAINING PROTEIN 1"/>
    <property type="match status" value="1"/>
</dbReference>